<dbReference type="PANTHER" id="PTHR35601">
    <property type="entry name" value="TOXIN RELE"/>
    <property type="match status" value="1"/>
</dbReference>
<dbReference type="SUPFAM" id="SSF143011">
    <property type="entry name" value="RelE-like"/>
    <property type="match status" value="1"/>
</dbReference>
<dbReference type="Pfam" id="PF05016">
    <property type="entry name" value="ParE_toxin"/>
    <property type="match status" value="1"/>
</dbReference>
<dbReference type="AlphaFoldDB" id="A0A379WAD7"/>
<keyword evidence="3" id="KW-0378">Hydrolase</keyword>
<protein>
    <submittedName>
        <fullName evidence="3">RelE protein</fullName>
        <ecNumber evidence="3">3.1.-.-</ecNumber>
    </submittedName>
</protein>
<gene>
    <name evidence="3" type="primary">relE</name>
    <name evidence="3" type="ORF">NCTC8258_03420</name>
</gene>
<dbReference type="InterPro" id="IPR007712">
    <property type="entry name" value="RelE/ParE_toxin"/>
</dbReference>
<evidence type="ECO:0000313" key="4">
    <source>
        <dbReference type="Proteomes" id="UP000255509"/>
    </source>
</evidence>
<dbReference type="EC" id="3.1.-.-" evidence="3"/>
<dbReference type="PANTHER" id="PTHR35601:SF1">
    <property type="entry name" value="TOXIN RELE"/>
    <property type="match status" value="1"/>
</dbReference>
<comment type="similarity">
    <text evidence="1">Belongs to the RelE toxin family.</text>
</comment>
<dbReference type="InterPro" id="IPR035093">
    <property type="entry name" value="RelE/ParE_toxin_dom_sf"/>
</dbReference>
<accession>A0A379WAD7</accession>
<evidence type="ECO:0000256" key="2">
    <source>
        <dbReference type="ARBA" id="ARBA00022649"/>
    </source>
</evidence>
<name>A0A379WAD7_SALET</name>
<evidence type="ECO:0000256" key="1">
    <source>
        <dbReference type="ARBA" id="ARBA00006226"/>
    </source>
</evidence>
<dbReference type="Proteomes" id="UP000255509">
    <property type="component" value="Unassembled WGS sequence"/>
</dbReference>
<organism evidence="3 4">
    <name type="scientific">Salmonella enterica I</name>
    <dbReference type="NCBI Taxonomy" id="59201"/>
    <lineage>
        <taxon>Bacteria</taxon>
        <taxon>Pseudomonadati</taxon>
        <taxon>Pseudomonadota</taxon>
        <taxon>Gammaproteobacteria</taxon>
        <taxon>Enterobacterales</taxon>
        <taxon>Enterobacteriaceae</taxon>
        <taxon>Salmonella</taxon>
    </lineage>
</organism>
<dbReference type="GO" id="GO:0016787">
    <property type="term" value="F:hydrolase activity"/>
    <property type="evidence" value="ECO:0007669"/>
    <property type="project" value="UniProtKB-KW"/>
</dbReference>
<reference evidence="3 4" key="1">
    <citation type="submission" date="2018-06" db="EMBL/GenBank/DDBJ databases">
        <authorList>
            <consortium name="Pathogen Informatics"/>
            <person name="Doyle S."/>
        </authorList>
    </citation>
    <scope>NUCLEOTIDE SEQUENCE [LARGE SCALE GENOMIC DNA]</scope>
    <source>
        <strain evidence="3 4">NCTC8258</strain>
    </source>
</reference>
<dbReference type="Gene3D" id="3.30.2310.20">
    <property type="entry name" value="RelE-like"/>
    <property type="match status" value="1"/>
</dbReference>
<sequence>MTYKLAFNESALKEWKKLGHTIQEQFKKKLRERLKTPRVPASQLHGRKDQYKIKLRGAGYRLVYSVEDEIITVTVIGVGKRENDAIYKVTRQQKLITQKMLSFPSSDTTNRLSSFM</sequence>
<dbReference type="EMBL" id="UGXS01000004">
    <property type="protein sequence ID" value="SUH15686.1"/>
    <property type="molecule type" value="Genomic_DNA"/>
</dbReference>
<proteinExistence type="inferred from homology"/>
<dbReference type="NCBIfam" id="TIGR02385">
    <property type="entry name" value="RelE_StbE"/>
    <property type="match status" value="1"/>
</dbReference>
<keyword evidence="2" id="KW-1277">Toxin-antitoxin system</keyword>
<evidence type="ECO:0000313" key="3">
    <source>
        <dbReference type="EMBL" id="SUH15686.1"/>
    </source>
</evidence>